<sequence>MTHYMDFVTKVRHLFFNRIGEKTLIFVLNSLLQFRQSFDDLSHIFLAQSRQEETRFQLVSKT</sequence>
<comment type="caution">
    <text evidence="1">The sequence shown here is derived from an EMBL/GenBank/DDBJ whole genome shotgun (WGS) entry which is preliminary data.</text>
</comment>
<keyword evidence="2" id="KW-1185">Reference proteome</keyword>
<gene>
    <name evidence="1" type="ORF">C273_10437</name>
</gene>
<protein>
    <submittedName>
        <fullName evidence="1">Uncharacterized protein</fullName>
    </submittedName>
</protein>
<reference evidence="1 2" key="1">
    <citation type="journal article" date="2013" name="Genome Announc.">
        <title>Genome Sequence of Staphylococcus massiliensis Strain S46, Isolated from the Surface of Healthy Human Skin.</title>
        <authorList>
            <person name="Srivastav R."/>
            <person name="Singh A."/>
            <person name="Jangir P.K."/>
            <person name="Kumari C."/>
            <person name="Muduli S."/>
            <person name="Sharma R."/>
        </authorList>
    </citation>
    <scope>NUCLEOTIDE SEQUENCE [LARGE SCALE GENOMIC DNA]</scope>
    <source>
        <strain evidence="1 2">S46</strain>
    </source>
</reference>
<name>K9AII9_9STAP</name>
<dbReference type="AlphaFoldDB" id="K9AII9"/>
<proteinExistence type="predicted"/>
<accession>K9AII9</accession>
<evidence type="ECO:0000313" key="2">
    <source>
        <dbReference type="Proteomes" id="UP000009885"/>
    </source>
</evidence>
<dbReference type="EMBL" id="AMSQ01000023">
    <property type="protein sequence ID" value="EKU45861.1"/>
    <property type="molecule type" value="Genomic_DNA"/>
</dbReference>
<evidence type="ECO:0000313" key="1">
    <source>
        <dbReference type="EMBL" id="EKU45861.1"/>
    </source>
</evidence>
<dbReference type="Proteomes" id="UP000009885">
    <property type="component" value="Unassembled WGS sequence"/>
</dbReference>
<organism evidence="1 2">
    <name type="scientific">Staphylococcus massiliensis S46</name>
    <dbReference type="NCBI Taxonomy" id="1229783"/>
    <lineage>
        <taxon>Bacteria</taxon>
        <taxon>Bacillati</taxon>
        <taxon>Bacillota</taxon>
        <taxon>Bacilli</taxon>
        <taxon>Bacillales</taxon>
        <taxon>Staphylococcaceae</taxon>
        <taxon>Staphylococcus</taxon>
    </lineage>
</organism>